<reference evidence="2 3" key="1">
    <citation type="submission" date="2023-08" db="EMBL/GenBank/DDBJ databases">
        <title>Genome sequence of Thermaerobacter compostii strain Ins1, a spore-forming filamentous bacterium isolated from a deep geothermal reservoir.</title>
        <authorList>
            <person name="Bregnard D."/>
            <person name="Gonzalez D."/>
            <person name="Junier P."/>
        </authorList>
    </citation>
    <scope>NUCLEOTIDE SEQUENCE [LARGE SCALE GENOMIC DNA]</scope>
    <source>
        <strain evidence="2 3">Ins1</strain>
    </source>
</reference>
<proteinExistence type="predicted"/>
<dbReference type="Proteomes" id="UP001304683">
    <property type="component" value="Chromosome"/>
</dbReference>
<feature type="domain" description="DUF2357" evidence="1">
    <location>
        <begin position="87"/>
        <end position="251"/>
    </location>
</feature>
<evidence type="ECO:0000313" key="3">
    <source>
        <dbReference type="Proteomes" id="UP001304683"/>
    </source>
</evidence>
<dbReference type="InterPro" id="IPR018633">
    <property type="entry name" value="DUF2357"/>
</dbReference>
<evidence type="ECO:0000313" key="2">
    <source>
        <dbReference type="EMBL" id="WPD18587.1"/>
    </source>
</evidence>
<sequence>MEALPRLAWQGGPFTLTLKPFREDAAAAPIYYVPNLPRLLDDPGAPVYVIREWSDYVATISWKDRSNHPETLWAGDEPAPRLQVGGYHIHYGNRVGRSSLRVIAAGKEVGEPLHLEVVSPKLSLDPRDAERWFFYPRFVRALVDDIAAAAIAWPFAYRGATAFPTHLAGARPSALFTFHFLRRYGRQLAEAFHTVVASPHRVLTLEDAVVPAARATRIDASAVTWLAAHPGAWWPDPRPAATTASGQRYVRTGVAGATRRNP</sequence>
<evidence type="ECO:0000259" key="1">
    <source>
        <dbReference type="Pfam" id="PF09823"/>
    </source>
</evidence>
<dbReference type="Pfam" id="PF09823">
    <property type="entry name" value="DUF2357"/>
    <property type="match status" value="1"/>
</dbReference>
<dbReference type="EMBL" id="CP132508">
    <property type="protein sequence ID" value="WPD18587.1"/>
    <property type="molecule type" value="Genomic_DNA"/>
</dbReference>
<keyword evidence="3" id="KW-1185">Reference proteome</keyword>
<protein>
    <submittedName>
        <fullName evidence="2">DUF2357 domain-containing protein</fullName>
    </submittedName>
</protein>
<accession>A0ABZ0QPB0</accession>
<gene>
    <name evidence="2" type="ORF">Q5761_09495</name>
</gene>
<organism evidence="2 3">
    <name type="scientific">Thermaerobacter composti</name>
    <dbReference type="NCBI Taxonomy" id="554949"/>
    <lineage>
        <taxon>Bacteria</taxon>
        <taxon>Bacillati</taxon>
        <taxon>Bacillota</taxon>
        <taxon>Clostridia</taxon>
        <taxon>Eubacteriales</taxon>
        <taxon>Clostridiales Family XVII. Incertae Sedis</taxon>
        <taxon>Thermaerobacter</taxon>
    </lineage>
</organism>
<name>A0ABZ0QPB0_9FIRM</name>